<dbReference type="RefSeq" id="WP_166452863.1">
    <property type="nucleotide sequence ID" value="NZ_JAAOMA010000026.1"/>
</dbReference>
<sequence>MLADEEALIEAPGELEKPSRAVREQDAPRAATEIVQGVQRGSEHGATQLSDGAAGFSRSPPVAELLLDYQVLSNGEPIGRLRTERRRGWLDDLPVLQVSNRMDLRCSGLWFDYTLQSDESMDFGADGLCRYAGVSDEDGDKTVIKGRLRQGVLTLRLHDGQLEVRRFKQGDFDASSEDAAERFLVGGQAEATLRVLDLEHFDIDEVRYQRLPDETLDLLGQPRRTRVVAYQSKRRKISGTGWYLSDDGGEVLVRQSSRERGDHNEVILTHWESKPCQIKT</sequence>
<feature type="compositionally biased region" description="Basic and acidic residues" evidence="1">
    <location>
        <begin position="14"/>
        <end position="27"/>
    </location>
</feature>
<evidence type="ECO:0000313" key="2">
    <source>
        <dbReference type="EMBL" id="NHR06977.1"/>
    </source>
</evidence>
<organism evidence="2 3">
    <name type="scientific">Chromobacterium fluminis</name>
    <dbReference type="NCBI Taxonomy" id="3044269"/>
    <lineage>
        <taxon>Bacteria</taxon>
        <taxon>Pseudomonadati</taxon>
        <taxon>Pseudomonadota</taxon>
        <taxon>Betaproteobacteria</taxon>
        <taxon>Neisseriales</taxon>
        <taxon>Chromobacteriaceae</taxon>
        <taxon>Chromobacterium</taxon>
    </lineage>
</organism>
<accession>A0ABX0LI99</accession>
<evidence type="ECO:0000313" key="3">
    <source>
        <dbReference type="Proteomes" id="UP001515641"/>
    </source>
</evidence>
<keyword evidence="3" id="KW-1185">Reference proteome</keyword>
<proteinExistence type="predicted"/>
<reference evidence="2 3" key="1">
    <citation type="submission" date="2020-03" db="EMBL/GenBank/DDBJ databases">
        <title>Draft genome sequence of environmentally isolated cultures.</title>
        <authorList>
            <person name="Wilson H.S."/>
            <person name="De Leon M.E."/>
        </authorList>
    </citation>
    <scope>NUCLEOTIDE SEQUENCE [LARGE SCALE GENOMIC DNA]</scope>
    <source>
        <strain evidence="2 3">HSC-31F16</strain>
    </source>
</reference>
<dbReference type="EMBL" id="JAAOMA010000026">
    <property type="protein sequence ID" value="NHR06977.1"/>
    <property type="molecule type" value="Genomic_DNA"/>
</dbReference>
<protein>
    <submittedName>
        <fullName evidence="2">Uncharacterized protein</fullName>
    </submittedName>
</protein>
<dbReference type="Proteomes" id="UP001515641">
    <property type="component" value="Unassembled WGS sequence"/>
</dbReference>
<name>A0ABX0LI99_9NEIS</name>
<gene>
    <name evidence="2" type="ORF">HA052_17450</name>
</gene>
<evidence type="ECO:0000256" key="1">
    <source>
        <dbReference type="SAM" id="MobiDB-lite"/>
    </source>
</evidence>
<feature type="region of interest" description="Disordered" evidence="1">
    <location>
        <begin position="1"/>
        <end position="28"/>
    </location>
</feature>
<comment type="caution">
    <text evidence="2">The sequence shown here is derived from an EMBL/GenBank/DDBJ whole genome shotgun (WGS) entry which is preliminary data.</text>
</comment>